<dbReference type="SUPFAM" id="SSF54695">
    <property type="entry name" value="POZ domain"/>
    <property type="match status" value="1"/>
</dbReference>
<dbReference type="PRINTS" id="PR00501">
    <property type="entry name" value="KELCHREPEAT"/>
</dbReference>
<dbReference type="InterPro" id="IPR015915">
    <property type="entry name" value="Kelch-typ_b-propeller"/>
</dbReference>
<dbReference type="Pfam" id="PF24681">
    <property type="entry name" value="Kelch_KLHDC2_KLHL20_DRC7"/>
    <property type="match status" value="1"/>
</dbReference>
<evidence type="ECO:0000256" key="2">
    <source>
        <dbReference type="ARBA" id="ARBA00022737"/>
    </source>
</evidence>
<dbReference type="Pfam" id="PF00651">
    <property type="entry name" value="BTB"/>
    <property type="match status" value="1"/>
</dbReference>
<proteinExistence type="predicted"/>
<keyword evidence="5" id="KW-1185">Reference proteome</keyword>
<dbReference type="SMART" id="SM00225">
    <property type="entry name" value="BTB"/>
    <property type="match status" value="1"/>
</dbReference>
<dbReference type="PIRSF" id="PIRSF037037">
    <property type="entry name" value="Kelch-like_protein_gigaxonin"/>
    <property type="match status" value="1"/>
</dbReference>
<dbReference type="PROSITE" id="PS50097">
    <property type="entry name" value="BTB"/>
    <property type="match status" value="1"/>
</dbReference>
<dbReference type="Gene3D" id="3.30.710.10">
    <property type="entry name" value="Potassium Channel Kv1.1, Chain A"/>
    <property type="match status" value="1"/>
</dbReference>
<protein>
    <submittedName>
        <fullName evidence="4">Kelch like family member 10</fullName>
    </submittedName>
</protein>
<reference evidence="4" key="1">
    <citation type="submission" date="2025-08" db="UniProtKB">
        <authorList>
            <consortium name="Ensembl"/>
        </authorList>
    </citation>
    <scope>IDENTIFICATION</scope>
</reference>
<dbReference type="FunFam" id="1.25.40.420:FF:000001">
    <property type="entry name" value="Kelch-like family member 12"/>
    <property type="match status" value="1"/>
</dbReference>
<dbReference type="SMR" id="A0A3Q3DE95"/>
<reference evidence="4" key="2">
    <citation type="submission" date="2025-09" db="UniProtKB">
        <authorList>
            <consortium name="Ensembl"/>
        </authorList>
    </citation>
    <scope>IDENTIFICATION</scope>
</reference>
<dbReference type="AlphaFoldDB" id="A0A3Q3DE95"/>
<evidence type="ECO:0000256" key="1">
    <source>
        <dbReference type="ARBA" id="ARBA00022441"/>
    </source>
</evidence>
<dbReference type="RefSeq" id="XP_019748469.1">
    <property type="nucleotide sequence ID" value="XM_019892910.1"/>
</dbReference>
<dbReference type="OrthoDB" id="191037at2759"/>
<dbReference type="InterPro" id="IPR011333">
    <property type="entry name" value="SKP1/BTB/POZ_sf"/>
</dbReference>
<dbReference type="STRING" id="109280.ENSHCOP00000009879"/>
<dbReference type="Ensembl" id="ENSHCOT00000025971.1">
    <property type="protein sequence ID" value="ENSHCOP00000009879.1"/>
    <property type="gene ID" value="ENSHCOG00000012420.1"/>
</dbReference>
<dbReference type="PANTHER" id="PTHR24412">
    <property type="entry name" value="KELCH PROTEIN"/>
    <property type="match status" value="1"/>
</dbReference>
<dbReference type="SMART" id="SM00612">
    <property type="entry name" value="Kelch"/>
    <property type="match status" value="6"/>
</dbReference>
<sequence>MTQSCGTPPSSLAACHLCRDPAGLQSVTKWSKFKMNCVEGRLTSKCVECVYDELRQTRGLSDALIIVDHVEFHVHKIIMCNCSPYFGALFLRWSTPDQKVYAIQGLAAHLMQLFIDFAYTGCVLVTEDNVKDLLIAADKFNVIGIVEICCAFLTEQLCPENCIGIWQFTRNCHTPQLQSNAYNYILYHFEEVATSDELRQLSMQDLSDMLDRDDLIVKKENIVYEAILHWIAQEPWERGRNMPVLLAKVRLALTSQEYITINVLTNQLVQNSRECQEMVSFASRVISHMARNSVSAYCNLVARPRLPSAILLAIGGWSGPSATECIEVYDVHANCWDYLFDNMDQPRAYCGATFLNDAIYCLGGFDGTEHYNTVSRFDLKTRTWQEVAPMHSRRCYVSVTVLNGCIFALGGYDGHVRLRTAEYYTPETNQWTLITSMHEQRSDASCTTLNDKIYICGGFNGNEPLQTAEYYSPETNEWTVMAPMSSRRSGVGVIGFADHVYAVGGYDGEVRLTSAEAYNPQTNNWIVLPPMQCPRSNFGIEVVEDCLIVAGGYNGVSTTSHVEYYDLTTGLWSPASDMRISRSGLTCCVMTGLYNMTQCAIIRNDLPLLFLEEDMAEMDDDI</sequence>
<dbReference type="Gene3D" id="2.120.10.80">
    <property type="entry name" value="Kelch-type beta propeller"/>
    <property type="match status" value="2"/>
</dbReference>
<dbReference type="PANTHER" id="PTHR24412:SF172">
    <property type="entry name" value="KELCH-LIKE PROTEIN 10"/>
    <property type="match status" value="1"/>
</dbReference>
<keyword evidence="1" id="KW-0880">Kelch repeat</keyword>
<evidence type="ECO:0000259" key="3">
    <source>
        <dbReference type="PROSITE" id="PS50097"/>
    </source>
</evidence>
<dbReference type="InterPro" id="IPR006652">
    <property type="entry name" value="Kelch_1"/>
</dbReference>
<dbReference type="InterPro" id="IPR011705">
    <property type="entry name" value="BACK"/>
</dbReference>
<dbReference type="GeneID" id="109529507"/>
<evidence type="ECO:0000313" key="5">
    <source>
        <dbReference type="Proteomes" id="UP000264820"/>
    </source>
</evidence>
<dbReference type="InterPro" id="IPR000210">
    <property type="entry name" value="BTB/POZ_dom"/>
</dbReference>
<organism evidence="4 5">
    <name type="scientific">Hippocampus comes</name>
    <name type="common">Tiger tail seahorse</name>
    <dbReference type="NCBI Taxonomy" id="109280"/>
    <lineage>
        <taxon>Eukaryota</taxon>
        <taxon>Metazoa</taxon>
        <taxon>Chordata</taxon>
        <taxon>Craniata</taxon>
        <taxon>Vertebrata</taxon>
        <taxon>Euteleostomi</taxon>
        <taxon>Actinopterygii</taxon>
        <taxon>Neopterygii</taxon>
        <taxon>Teleostei</taxon>
        <taxon>Neoteleostei</taxon>
        <taxon>Acanthomorphata</taxon>
        <taxon>Syngnathiaria</taxon>
        <taxon>Syngnathiformes</taxon>
        <taxon>Syngnathoidei</taxon>
        <taxon>Syngnathidae</taxon>
        <taxon>Hippocampus</taxon>
    </lineage>
</organism>
<dbReference type="SUPFAM" id="SSF117281">
    <property type="entry name" value="Kelch motif"/>
    <property type="match status" value="2"/>
</dbReference>
<accession>A0A3Q3DE95</accession>
<dbReference type="Pfam" id="PF07707">
    <property type="entry name" value="BACK"/>
    <property type="match status" value="1"/>
</dbReference>
<dbReference type="Gene3D" id="1.25.40.420">
    <property type="match status" value="1"/>
</dbReference>
<dbReference type="InterPro" id="IPR017096">
    <property type="entry name" value="BTB-kelch_protein"/>
</dbReference>
<keyword evidence="2" id="KW-0677">Repeat</keyword>
<dbReference type="Pfam" id="PF01344">
    <property type="entry name" value="Kelch_1"/>
    <property type="match status" value="1"/>
</dbReference>
<dbReference type="SMART" id="SM00875">
    <property type="entry name" value="BACK"/>
    <property type="match status" value="1"/>
</dbReference>
<dbReference type="GeneTree" id="ENSGT00940000154664"/>
<dbReference type="KEGG" id="hcq:109529507"/>
<feature type="domain" description="BTB" evidence="3">
    <location>
        <begin position="61"/>
        <end position="127"/>
    </location>
</feature>
<dbReference type="Proteomes" id="UP000264820">
    <property type="component" value="Unplaced"/>
</dbReference>
<evidence type="ECO:0000313" key="4">
    <source>
        <dbReference type="Ensembl" id="ENSHCOP00000009879.1"/>
    </source>
</evidence>
<name>A0A3Q3DE95_HIPCM</name>